<accession>A0A327KI23</accession>
<dbReference type="NCBIfam" id="TIGR02574">
    <property type="entry name" value="stabl_TIGR02574"/>
    <property type="match status" value="1"/>
</dbReference>
<dbReference type="OrthoDB" id="8909055at2"/>
<dbReference type="Proteomes" id="UP000249130">
    <property type="component" value="Unassembled WGS sequence"/>
</dbReference>
<dbReference type="Pfam" id="PF09720">
    <property type="entry name" value="Unstab_antitox"/>
    <property type="match status" value="1"/>
</dbReference>
<name>A0A327KI23_9BRAD</name>
<evidence type="ECO:0000313" key="2">
    <source>
        <dbReference type="Proteomes" id="UP000249130"/>
    </source>
</evidence>
<gene>
    <name evidence="1" type="ORF">CH341_29100</name>
</gene>
<reference evidence="1 2" key="1">
    <citation type="submission" date="2017-07" db="EMBL/GenBank/DDBJ databases">
        <title>Draft Genome Sequences of Select Purple Nonsulfur Bacteria.</title>
        <authorList>
            <person name="Lasarre B."/>
            <person name="Mckinlay J.B."/>
        </authorList>
    </citation>
    <scope>NUCLEOTIDE SEQUENCE [LARGE SCALE GENOMIC DNA]</scope>
    <source>
        <strain evidence="1 2">DSM 5909</strain>
    </source>
</reference>
<comment type="caution">
    <text evidence="1">The sequence shown here is derived from an EMBL/GenBank/DDBJ whole genome shotgun (WGS) entry which is preliminary data.</text>
</comment>
<protein>
    <recommendedName>
        <fullName evidence="3">Addiction module protein</fullName>
    </recommendedName>
</protein>
<keyword evidence="2" id="KW-1185">Reference proteome</keyword>
<organism evidence="1 2">
    <name type="scientific">Rhodoplanes roseus</name>
    <dbReference type="NCBI Taxonomy" id="29409"/>
    <lineage>
        <taxon>Bacteria</taxon>
        <taxon>Pseudomonadati</taxon>
        <taxon>Pseudomonadota</taxon>
        <taxon>Alphaproteobacteria</taxon>
        <taxon>Hyphomicrobiales</taxon>
        <taxon>Nitrobacteraceae</taxon>
        <taxon>Rhodoplanes</taxon>
    </lineage>
</organism>
<dbReference type="AlphaFoldDB" id="A0A327KI23"/>
<proteinExistence type="predicted"/>
<dbReference type="EMBL" id="NPEX01000416">
    <property type="protein sequence ID" value="RAI37754.1"/>
    <property type="molecule type" value="Genomic_DNA"/>
</dbReference>
<evidence type="ECO:0000313" key="1">
    <source>
        <dbReference type="EMBL" id="RAI37754.1"/>
    </source>
</evidence>
<evidence type="ECO:0008006" key="3">
    <source>
        <dbReference type="Google" id="ProtNLM"/>
    </source>
</evidence>
<dbReference type="InterPro" id="IPR013406">
    <property type="entry name" value="CHP02574_addiction_mod"/>
</dbReference>
<sequence length="75" mass="9064">MGLNESLRKQVFALTPEEKIDLAVELWDSIAQDDFPPIDEELKQELDRRLEEHQRDPSSARSWDEVREWLWSRRK</sequence>